<dbReference type="SMART" id="SM00513">
    <property type="entry name" value="SAP"/>
    <property type="match status" value="1"/>
</dbReference>
<evidence type="ECO:0000313" key="9">
    <source>
        <dbReference type="Proteomes" id="UP000007879"/>
    </source>
</evidence>
<dbReference type="Pfam" id="PF00076">
    <property type="entry name" value="RRM_1"/>
    <property type="match status" value="1"/>
</dbReference>
<accession>A0A1X7VK88</accession>
<dbReference type="InterPro" id="IPR035979">
    <property type="entry name" value="RBD_domain_sf"/>
</dbReference>
<feature type="compositionally biased region" description="Low complexity" evidence="5">
    <location>
        <begin position="573"/>
        <end position="585"/>
    </location>
</feature>
<feature type="compositionally biased region" description="Basic and acidic residues" evidence="5">
    <location>
        <begin position="422"/>
        <end position="468"/>
    </location>
</feature>
<proteinExistence type="predicted"/>
<gene>
    <name evidence="8" type="primary">100640655</name>
</gene>
<dbReference type="SUPFAM" id="SSF54928">
    <property type="entry name" value="RNA-binding domain, RBD"/>
    <property type="match status" value="1"/>
</dbReference>
<evidence type="ECO:0000259" key="6">
    <source>
        <dbReference type="PROSITE" id="PS50102"/>
    </source>
</evidence>
<evidence type="ECO:0000256" key="2">
    <source>
        <dbReference type="ARBA" id="ARBA00022884"/>
    </source>
</evidence>
<evidence type="ECO:0000259" key="7">
    <source>
        <dbReference type="PROSITE" id="PS50800"/>
    </source>
</evidence>
<feature type="compositionally biased region" description="Polar residues" evidence="5">
    <location>
        <begin position="875"/>
        <end position="907"/>
    </location>
</feature>
<feature type="compositionally biased region" description="Basic residues" evidence="5">
    <location>
        <begin position="469"/>
        <end position="479"/>
    </location>
</feature>
<feature type="region of interest" description="Disordered" evidence="5">
    <location>
        <begin position="764"/>
        <end position="815"/>
    </location>
</feature>
<organism evidence="8">
    <name type="scientific">Amphimedon queenslandica</name>
    <name type="common">Sponge</name>
    <dbReference type="NCBI Taxonomy" id="400682"/>
    <lineage>
        <taxon>Eukaryota</taxon>
        <taxon>Metazoa</taxon>
        <taxon>Porifera</taxon>
        <taxon>Demospongiae</taxon>
        <taxon>Heteroscleromorpha</taxon>
        <taxon>Haplosclerida</taxon>
        <taxon>Niphatidae</taxon>
        <taxon>Amphimedon</taxon>
    </lineage>
</organism>
<dbReference type="GO" id="GO:0006357">
    <property type="term" value="P:regulation of transcription by RNA polymerase II"/>
    <property type="evidence" value="ECO:0007669"/>
    <property type="project" value="TreeGrafter"/>
</dbReference>
<dbReference type="STRING" id="400682.A0A1X7VK88"/>
<evidence type="ECO:0000256" key="5">
    <source>
        <dbReference type="SAM" id="MobiDB-lite"/>
    </source>
</evidence>
<evidence type="ECO:0000313" key="8">
    <source>
        <dbReference type="EnsemblMetazoa" id="Aqu2.1.40235_001"/>
    </source>
</evidence>
<dbReference type="InterPro" id="IPR012677">
    <property type="entry name" value="Nucleotide-bd_a/b_plait_sf"/>
</dbReference>
<dbReference type="OrthoDB" id="9941526at2759"/>
<evidence type="ECO:0000256" key="4">
    <source>
        <dbReference type="PROSITE-ProRule" id="PRU00176"/>
    </source>
</evidence>
<dbReference type="PROSITE" id="PS50800">
    <property type="entry name" value="SAP"/>
    <property type="match status" value="1"/>
</dbReference>
<evidence type="ECO:0000256" key="1">
    <source>
        <dbReference type="ARBA" id="ARBA00004123"/>
    </source>
</evidence>
<dbReference type="PANTHER" id="PTHR15683:SF8">
    <property type="entry name" value="SCAFFOLD ATTACHMENT FACTOR B, ISOFORM B"/>
    <property type="match status" value="1"/>
</dbReference>
<protein>
    <recommendedName>
        <fullName evidence="10">RRM domain-containing protein</fullName>
    </recommendedName>
</protein>
<feature type="region of interest" description="Disordered" evidence="5">
    <location>
        <begin position="407"/>
        <end position="585"/>
    </location>
</feature>
<reference evidence="9" key="1">
    <citation type="journal article" date="2010" name="Nature">
        <title>The Amphimedon queenslandica genome and the evolution of animal complexity.</title>
        <authorList>
            <person name="Srivastava M."/>
            <person name="Simakov O."/>
            <person name="Chapman J."/>
            <person name="Fahey B."/>
            <person name="Gauthier M.E."/>
            <person name="Mitros T."/>
            <person name="Richards G.S."/>
            <person name="Conaco C."/>
            <person name="Dacre M."/>
            <person name="Hellsten U."/>
            <person name="Larroux C."/>
            <person name="Putnam N.H."/>
            <person name="Stanke M."/>
            <person name="Adamska M."/>
            <person name="Darling A."/>
            <person name="Degnan S.M."/>
            <person name="Oakley T.H."/>
            <person name="Plachetzki D.C."/>
            <person name="Zhai Y."/>
            <person name="Adamski M."/>
            <person name="Calcino A."/>
            <person name="Cummins S.F."/>
            <person name="Goodstein D.M."/>
            <person name="Harris C."/>
            <person name="Jackson D.J."/>
            <person name="Leys S.P."/>
            <person name="Shu S."/>
            <person name="Woodcroft B.J."/>
            <person name="Vervoort M."/>
            <person name="Kosik K.S."/>
            <person name="Manning G."/>
            <person name="Degnan B.M."/>
            <person name="Rokhsar D.S."/>
        </authorList>
    </citation>
    <scope>NUCLEOTIDE SEQUENCE [LARGE SCALE GENOMIC DNA]</scope>
</reference>
<reference evidence="8" key="2">
    <citation type="submission" date="2017-05" db="UniProtKB">
        <authorList>
            <consortium name="EnsemblMetazoa"/>
        </authorList>
    </citation>
    <scope>IDENTIFICATION</scope>
</reference>
<dbReference type="GO" id="GO:0043565">
    <property type="term" value="F:sequence-specific DNA binding"/>
    <property type="evidence" value="ECO:0007669"/>
    <property type="project" value="TreeGrafter"/>
</dbReference>
<dbReference type="InterPro" id="IPR003034">
    <property type="entry name" value="SAP_dom"/>
</dbReference>
<dbReference type="eggNOG" id="KOG4661">
    <property type="taxonomic scope" value="Eukaryota"/>
</dbReference>
<dbReference type="InterPro" id="IPR051738">
    <property type="entry name" value="SAF_Modulators"/>
</dbReference>
<feature type="region of interest" description="Disordered" evidence="5">
    <location>
        <begin position="985"/>
        <end position="1020"/>
    </location>
</feature>
<evidence type="ECO:0008006" key="10">
    <source>
        <dbReference type="Google" id="ProtNLM"/>
    </source>
</evidence>
<feature type="domain" description="SAP" evidence="7">
    <location>
        <begin position="11"/>
        <end position="45"/>
    </location>
</feature>
<dbReference type="EnsemblMetazoa" id="Aqu2.1.40235_001">
    <property type="protein sequence ID" value="Aqu2.1.40235_001"/>
    <property type="gene ID" value="Aqu2.1.40235"/>
</dbReference>
<evidence type="ECO:0000256" key="3">
    <source>
        <dbReference type="ARBA" id="ARBA00023242"/>
    </source>
</evidence>
<feature type="region of interest" description="Disordered" evidence="5">
    <location>
        <begin position="257"/>
        <end position="281"/>
    </location>
</feature>
<feature type="compositionally biased region" description="Low complexity" evidence="5">
    <location>
        <begin position="534"/>
        <end position="552"/>
    </location>
</feature>
<feature type="compositionally biased region" description="Basic and acidic residues" evidence="5">
    <location>
        <begin position="516"/>
        <end position="533"/>
    </location>
</feature>
<dbReference type="InterPro" id="IPR000504">
    <property type="entry name" value="RRM_dom"/>
</dbReference>
<keyword evidence="3" id="KW-0539">Nucleus</keyword>
<feature type="domain" description="RRM" evidence="6">
    <location>
        <begin position="285"/>
        <end position="362"/>
    </location>
</feature>
<dbReference type="GO" id="GO:0050684">
    <property type="term" value="P:regulation of mRNA processing"/>
    <property type="evidence" value="ECO:0007669"/>
    <property type="project" value="TreeGrafter"/>
</dbReference>
<dbReference type="AlphaFoldDB" id="A0A1X7VK88"/>
<dbReference type="Gene3D" id="3.30.70.330">
    <property type="match status" value="1"/>
</dbReference>
<name>A0A1X7VK88_AMPQE</name>
<dbReference type="SUPFAM" id="SSF68906">
    <property type="entry name" value="SAP domain"/>
    <property type="match status" value="1"/>
</dbReference>
<dbReference type="SMART" id="SM00360">
    <property type="entry name" value="RRM"/>
    <property type="match status" value="1"/>
</dbReference>
<dbReference type="PROSITE" id="PS50102">
    <property type="entry name" value="RRM"/>
    <property type="match status" value="1"/>
</dbReference>
<keyword evidence="9" id="KW-1185">Reference proteome</keyword>
<feature type="compositionally biased region" description="Basic and acidic residues" evidence="5">
    <location>
        <begin position="764"/>
        <end position="795"/>
    </location>
</feature>
<dbReference type="PANTHER" id="PTHR15683">
    <property type="entry name" value="SCAFFOLD ATTACHMENT FACTOR B-RELATED"/>
    <property type="match status" value="1"/>
</dbReference>
<keyword evidence="2 4" id="KW-0694">RNA-binding</keyword>
<sequence length="1020" mass="115381">MAELFLRGKKVSELKLVEIKEELVKRNLPKRGNKALILKRLEKALLTEKLHAVSPDSNELLSSNMDKGSEFCATSPEVESKANADQIFGGDPLVDPCHDSVNEEEQNMSAAASESLISAKVDSQSVDLLLHEGTTLSNEVKEAREIIVADVKDVEGHVKVDEQKLRKEGNEFESSETNAEPGTDVKILNNTNICASTSAIGDSPGPESIDPSYPKEEELIYEGDVDHEERVDDEDKDVLIVDVNSKELDLGVANDKVKSSVPTCSDGKVQNRKPQSADGESSSSCNLWVSSLAPHVSAADLKSFFSCCGQVESVKVVARASNKGERFAFIVMGSHSQAKKAVEDLNGKELKGKSIHVEIKSSPFSGKEKVKQKIVKSVEAVDVDVNKDSTSLGISHRTAILSKKSGDSGIEKDLDLSNGNEKSSHKPLLEKTVGNRKDSSNSKRIVSVERQDGRKELFTTHRKADGRPRSRSPHNRRPSSTRGRVVSHRLSPARDINVSPRQRFISPPRPRHSPPRHYDVPPRSRRLSPDARRSSQSSRRLSPPLRCVSPPSHQSLPPYQIHLRSPSYHSSNRRLASSPPLSSVRSSPMFIMESRMHHRLGSQIIDSQDLHLRFRDERDHVISDREREALRRDVEFRQSRKEQELYRQMRELQERESHGRDVLERQQKELQELQKTFREREACLEAKERELKAREVRERDRLSAIERQKEKEIREKVQREFQRSMEEREERQKKVMEEHLRVHQKLMLEKEKKLKEQEERLASYKEEMNRRQKEEEEIKERERNENERKERDNRNRGAAIKRSYNEEYPALSKRQAVDDPSVFGRLGGRDSQVVAHSNHSSIGHVGSSQQGQSRPVVKEAVLANNVTYRRFESPKSGNRLSATNPYSQSQSRSNKVPDHQFNSSSNKRYPPSMPESVTYPPPMRFSGQHYRGDSSNVGYGGTAGGTEISSLPFSTGNPKITDAVPPLIDRGQDYLLSHVLNNVKRSGPPVHHQPVPPPITSYPRRIELPYHPNLRGSGFK</sequence>
<dbReference type="Proteomes" id="UP000007879">
    <property type="component" value="Unassembled WGS sequence"/>
</dbReference>
<dbReference type="InParanoid" id="A0A1X7VK88"/>
<dbReference type="EnsemblMetazoa" id="XM_019993062.1">
    <property type="protein sequence ID" value="XP_019848621.1"/>
    <property type="gene ID" value="LOC100640655"/>
</dbReference>
<dbReference type="Pfam" id="PF02037">
    <property type="entry name" value="SAP"/>
    <property type="match status" value="1"/>
</dbReference>
<comment type="subcellular location">
    <subcellularLocation>
        <location evidence="1">Nucleus</location>
    </subcellularLocation>
</comment>
<feature type="region of interest" description="Disordered" evidence="5">
    <location>
        <begin position="868"/>
        <end position="920"/>
    </location>
</feature>
<dbReference type="CDD" id="cd00590">
    <property type="entry name" value="RRM_SF"/>
    <property type="match status" value="1"/>
</dbReference>
<dbReference type="GO" id="GO:0005634">
    <property type="term" value="C:nucleus"/>
    <property type="evidence" value="ECO:0007669"/>
    <property type="project" value="UniProtKB-SubCell"/>
</dbReference>
<dbReference type="InterPro" id="IPR036361">
    <property type="entry name" value="SAP_dom_sf"/>
</dbReference>
<dbReference type="GO" id="GO:0003723">
    <property type="term" value="F:RNA binding"/>
    <property type="evidence" value="ECO:0007669"/>
    <property type="project" value="UniProtKB-UniRule"/>
</dbReference>